<feature type="domain" description="Integrase catalytic" evidence="2">
    <location>
        <begin position="423"/>
        <end position="590"/>
    </location>
</feature>
<dbReference type="PANTHER" id="PTHR42648:SF32">
    <property type="entry name" value="RIBONUCLEASE H-LIKE DOMAIN, GAG-PRE-INTEGRASE DOMAIN PROTEIN-RELATED"/>
    <property type="match status" value="1"/>
</dbReference>
<dbReference type="EMBL" id="BKCJ010008851">
    <property type="protein sequence ID" value="GEU84245.1"/>
    <property type="molecule type" value="Genomic_DNA"/>
</dbReference>
<comment type="caution">
    <text evidence="3">The sequence shown here is derived from an EMBL/GenBank/DDBJ whole genome shotgun (WGS) entry which is preliminary data.</text>
</comment>
<dbReference type="Pfam" id="PF00665">
    <property type="entry name" value="rve"/>
    <property type="match status" value="1"/>
</dbReference>
<dbReference type="Pfam" id="PF25597">
    <property type="entry name" value="SH3_retrovirus"/>
    <property type="match status" value="1"/>
</dbReference>
<evidence type="ECO:0000259" key="2">
    <source>
        <dbReference type="PROSITE" id="PS50994"/>
    </source>
</evidence>
<proteinExistence type="predicted"/>
<evidence type="ECO:0000313" key="3">
    <source>
        <dbReference type="EMBL" id="GEU84245.1"/>
    </source>
</evidence>
<reference evidence="3" key="1">
    <citation type="journal article" date="2019" name="Sci. Rep.">
        <title>Draft genome of Tanacetum cinerariifolium, the natural source of mosquito coil.</title>
        <authorList>
            <person name="Yamashiro T."/>
            <person name="Shiraishi A."/>
            <person name="Satake H."/>
            <person name="Nakayama K."/>
        </authorList>
    </citation>
    <scope>NUCLEOTIDE SEQUENCE</scope>
</reference>
<feature type="compositionally biased region" description="Polar residues" evidence="1">
    <location>
        <begin position="646"/>
        <end position="655"/>
    </location>
</feature>
<dbReference type="InterPro" id="IPR001584">
    <property type="entry name" value="Integrase_cat-core"/>
</dbReference>
<dbReference type="InterPro" id="IPR036397">
    <property type="entry name" value="RNaseH_sf"/>
</dbReference>
<sequence length="1173" mass="134256">MVAASKVSMLKPCGYGIWKMRIEQYIQMIDYALWKVIENGATLPKTQVVEGVTTEMPITTAKEKAQRRLEVKGRSTLMNGIPNEHQLKFNSIKDAKKLLEAIEKRFDLEQIHPDDMEEMDLRWQMAMLTIRARRECRALRNQDNKHKKSSRRSVHVETYASIALVSCDGLGGYDWSDQAEKGPNYVLMAFSFSSSNSEEISCLQHLTCLILVYKFVNKLVVENCKAKSSEKEPKVVRKNDNAPIVEEWVSDNEENDVSQPKIEKKTVRPSIAKIEFVKSKEQKKTARKTVKQGNPQMDLQDQRVIDSRCSRHMTGNMSYLTNYEEIDGGYVASGGNPKSRKITGKNIVPKGGLTCLFAKATSDESKLWHRRLGHLNFKTMNKLVKRNLVRGLPSKLFENDQTYVACPKGKHHIASCKPKTENSISLPLHLLHMDLFGPTFVKNLMKKMYCLVVTDDYGRFTWAFFLTTKDETSGILKSFVTGIENLLDHKVKVIRCDNGTKFKNRETNQFCEMKGIFRQFSVARTPQQNGVTESRNRTRIEAARTMLANSKTPTLSFMRPFRCLVTILNTIDHLGKFDGKVDEGFFVGYSLNSKAFRVFNSRTMIVEENLHIRASESTSNVVGSGPDWLFDIDALTRTMNYEPIVTGTQSNGLQSSHDDGSKPSCDDRKKVDEDPRKESEYNELLFDPNMPALEDVSTFNFLSDAEDDDAMADMNNLDTTIQVSPIPITIINKDHPLDQVIGDLQTSIQTIKMSKNLEEHGTQKGKSCIERSKLNRGYAERASTIQVTRSLDFSRFTKWKKGLCALNGFSEIKRMKKEEKGIVIRNKARLVAQGCQETMEDTTAQTSFESVSKHSNDSLLARGNTLQSDEDSLKLNELMELCTNLQNKRNRSRTHKLKRLYKVSLTTRVESPRDEESLGEDASKQERRIDAINADDKITLVNDVDNEMFDVNDLGGEEVFVAEKEVVSTGKSTTTKTPIISSQQSQDKGKGLMIEELVKPKKKDQIRLDEEAALKLQAKAFKRVNTFEDIRTELVKEKGKRAGEELIQESTKKQKEDLEDLYKLVKARYGSTRPVENMDYLLWSDIKLMFESHEEDKVWKRQQEYKVLEWKLYDSYGVHSLRMQSMQIYMLVEKKYPLTLSTLLMMLEKKLQINYESEMAYQLCKLIKKQLKK</sequence>
<dbReference type="Pfam" id="PF13976">
    <property type="entry name" value="gag_pre-integrs"/>
    <property type="match status" value="1"/>
</dbReference>
<feature type="compositionally biased region" description="Basic and acidic residues" evidence="1">
    <location>
        <begin position="656"/>
        <end position="680"/>
    </location>
</feature>
<dbReference type="InterPro" id="IPR039537">
    <property type="entry name" value="Retrotran_Ty1/copia-like"/>
</dbReference>
<gene>
    <name evidence="3" type="ORF">Tci_056223</name>
</gene>
<dbReference type="InterPro" id="IPR025724">
    <property type="entry name" value="GAG-pre-integrase_dom"/>
</dbReference>
<name>A0A6L2NI18_TANCI</name>
<dbReference type="GO" id="GO:0003676">
    <property type="term" value="F:nucleic acid binding"/>
    <property type="evidence" value="ECO:0007669"/>
    <property type="project" value="InterPro"/>
</dbReference>
<dbReference type="AlphaFoldDB" id="A0A6L2NI18"/>
<dbReference type="PANTHER" id="PTHR42648">
    <property type="entry name" value="TRANSPOSASE, PUTATIVE-RELATED"/>
    <property type="match status" value="1"/>
</dbReference>
<dbReference type="InterPro" id="IPR012337">
    <property type="entry name" value="RNaseH-like_sf"/>
</dbReference>
<dbReference type="GO" id="GO:0015074">
    <property type="term" value="P:DNA integration"/>
    <property type="evidence" value="ECO:0007669"/>
    <property type="project" value="InterPro"/>
</dbReference>
<dbReference type="SUPFAM" id="SSF53098">
    <property type="entry name" value="Ribonuclease H-like"/>
    <property type="match status" value="1"/>
</dbReference>
<evidence type="ECO:0000256" key="1">
    <source>
        <dbReference type="SAM" id="MobiDB-lite"/>
    </source>
</evidence>
<dbReference type="PROSITE" id="PS50994">
    <property type="entry name" value="INTEGRASE"/>
    <property type="match status" value="1"/>
</dbReference>
<accession>A0A6L2NI18</accession>
<organism evidence="3">
    <name type="scientific">Tanacetum cinerariifolium</name>
    <name type="common">Dalmatian daisy</name>
    <name type="synonym">Chrysanthemum cinerariifolium</name>
    <dbReference type="NCBI Taxonomy" id="118510"/>
    <lineage>
        <taxon>Eukaryota</taxon>
        <taxon>Viridiplantae</taxon>
        <taxon>Streptophyta</taxon>
        <taxon>Embryophyta</taxon>
        <taxon>Tracheophyta</taxon>
        <taxon>Spermatophyta</taxon>
        <taxon>Magnoliopsida</taxon>
        <taxon>eudicotyledons</taxon>
        <taxon>Gunneridae</taxon>
        <taxon>Pentapetalae</taxon>
        <taxon>asterids</taxon>
        <taxon>campanulids</taxon>
        <taxon>Asterales</taxon>
        <taxon>Asteraceae</taxon>
        <taxon>Asteroideae</taxon>
        <taxon>Anthemideae</taxon>
        <taxon>Anthemidinae</taxon>
        <taxon>Tanacetum</taxon>
    </lineage>
</organism>
<dbReference type="Gene3D" id="3.30.420.10">
    <property type="entry name" value="Ribonuclease H-like superfamily/Ribonuclease H"/>
    <property type="match status" value="1"/>
</dbReference>
<dbReference type="InterPro" id="IPR057670">
    <property type="entry name" value="SH3_retrovirus"/>
</dbReference>
<protein>
    <recommendedName>
        <fullName evidence="2">Integrase catalytic domain-containing protein</fullName>
    </recommendedName>
</protein>
<feature type="region of interest" description="Disordered" evidence="1">
    <location>
        <begin position="646"/>
        <end position="681"/>
    </location>
</feature>